<dbReference type="KEGG" id="lcre:Pla8534_32840"/>
<dbReference type="RefSeq" id="WP_231756634.1">
    <property type="nucleotide sequence ID" value="NZ_CP036433.1"/>
</dbReference>
<feature type="region of interest" description="Disordered" evidence="1">
    <location>
        <begin position="264"/>
        <end position="456"/>
    </location>
</feature>
<dbReference type="AlphaFoldDB" id="A0A518DUG6"/>
<evidence type="ECO:0000313" key="3">
    <source>
        <dbReference type="EMBL" id="QDU95469.1"/>
    </source>
</evidence>
<organism evidence="3 4">
    <name type="scientific">Lignipirellula cremea</name>
    <dbReference type="NCBI Taxonomy" id="2528010"/>
    <lineage>
        <taxon>Bacteria</taxon>
        <taxon>Pseudomonadati</taxon>
        <taxon>Planctomycetota</taxon>
        <taxon>Planctomycetia</taxon>
        <taxon>Pirellulales</taxon>
        <taxon>Pirellulaceae</taxon>
        <taxon>Lignipirellula</taxon>
    </lineage>
</organism>
<accession>A0A518DUG6</accession>
<feature type="compositionally biased region" description="Basic and acidic residues" evidence="1">
    <location>
        <begin position="314"/>
        <end position="456"/>
    </location>
</feature>
<feature type="region of interest" description="Disordered" evidence="1">
    <location>
        <begin position="229"/>
        <end position="252"/>
    </location>
</feature>
<keyword evidence="2" id="KW-0472">Membrane</keyword>
<reference evidence="3 4" key="1">
    <citation type="submission" date="2019-02" db="EMBL/GenBank/DDBJ databases">
        <title>Deep-cultivation of Planctomycetes and their phenomic and genomic characterization uncovers novel biology.</title>
        <authorList>
            <person name="Wiegand S."/>
            <person name="Jogler M."/>
            <person name="Boedeker C."/>
            <person name="Pinto D."/>
            <person name="Vollmers J."/>
            <person name="Rivas-Marin E."/>
            <person name="Kohn T."/>
            <person name="Peeters S.H."/>
            <person name="Heuer A."/>
            <person name="Rast P."/>
            <person name="Oberbeckmann S."/>
            <person name="Bunk B."/>
            <person name="Jeske O."/>
            <person name="Meyerdierks A."/>
            <person name="Storesund J.E."/>
            <person name="Kallscheuer N."/>
            <person name="Luecker S."/>
            <person name="Lage O.M."/>
            <person name="Pohl T."/>
            <person name="Merkel B.J."/>
            <person name="Hornburger P."/>
            <person name="Mueller R.-W."/>
            <person name="Bruemmer F."/>
            <person name="Labrenz M."/>
            <person name="Spormann A.M."/>
            <person name="Op den Camp H."/>
            <person name="Overmann J."/>
            <person name="Amann R."/>
            <person name="Jetten M.S.M."/>
            <person name="Mascher T."/>
            <person name="Medema M.H."/>
            <person name="Devos D.P."/>
            <person name="Kaster A.-K."/>
            <person name="Ovreas L."/>
            <person name="Rohde M."/>
            <person name="Galperin M.Y."/>
            <person name="Jogler C."/>
        </authorList>
    </citation>
    <scope>NUCLEOTIDE SEQUENCE [LARGE SCALE GENOMIC DNA]</scope>
    <source>
        <strain evidence="3 4">Pla85_3_4</strain>
    </source>
</reference>
<dbReference type="Proteomes" id="UP000317648">
    <property type="component" value="Chromosome"/>
</dbReference>
<dbReference type="EMBL" id="CP036433">
    <property type="protein sequence ID" value="QDU95469.1"/>
    <property type="molecule type" value="Genomic_DNA"/>
</dbReference>
<keyword evidence="2" id="KW-0812">Transmembrane</keyword>
<gene>
    <name evidence="3" type="ORF">Pla8534_32840</name>
</gene>
<evidence type="ECO:0000256" key="1">
    <source>
        <dbReference type="SAM" id="MobiDB-lite"/>
    </source>
</evidence>
<dbReference type="Gene3D" id="1.25.40.10">
    <property type="entry name" value="Tetratricopeptide repeat domain"/>
    <property type="match status" value="1"/>
</dbReference>
<keyword evidence="4" id="KW-1185">Reference proteome</keyword>
<evidence type="ECO:0000313" key="4">
    <source>
        <dbReference type="Proteomes" id="UP000317648"/>
    </source>
</evidence>
<feature type="transmembrane region" description="Helical" evidence="2">
    <location>
        <begin position="28"/>
        <end position="49"/>
    </location>
</feature>
<sequence length="456" mass="48933">MKSKRRHELETNELAELVGSKYDGLQPYILPVLLLLIAIPSCVWLVSYWRKSTINAQASDWTAYFNAQASDDLTSRVDALEDVAKTRSDSTAAVWATQLAGSTSLTEGMSLLYTDKEKAETKLESARQLFQKAVDKAGSNEVLKLRALYGLAQSYEGLSKPEEARKQYEVIVKDSSDSAIGKAARRRLISLLDLGTGKRDPKTGELDLSSCKLKTSIVTFYSEFATYKPKPPVPSSGAGSQDSFDVTRLPSAPDLSFPGVETFIDVEEPSPPAGGSFNPEVPQPPVGVFAPETTVPTPPADPTLPPLPEPSAPADDKPANDKPADDKPADDKPADDKPADDKPADDKPADDKPADDKPADDKPADDKPADDKPADDKPADDKPADDKPADDKPADDKPADDKPADDKPADDKPADDKPADDKPADDKPADDKPADDKPADDKPADEAPAEEKPPTE</sequence>
<feature type="compositionally biased region" description="Pro residues" evidence="1">
    <location>
        <begin position="296"/>
        <end position="311"/>
    </location>
</feature>
<dbReference type="InterPro" id="IPR011990">
    <property type="entry name" value="TPR-like_helical_dom_sf"/>
</dbReference>
<name>A0A518DUG6_9BACT</name>
<proteinExistence type="predicted"/>
<protein>
    <submittedName>
        <fullName evidence="3">Histone H1-like nucleoprotein HC2</fullName>
    </submittedName>
</protein>
<dbReference type="SUPFAM" id="SSF48452">
    <property type="entry name" value="TPR-like"/>
    <property type="match status" value="1"/>
</dbReference>
<evidence type="ECO:0000256" key="2">
    <source>
        <dbReference type="SAM" id="Phobius"/>
    </source>
</evidence>
<keyword evidence="2" id="KW-1133">Transmembrane helix</keyword>